<feature type="compositionally biased region" description="Low complexity" evidence="1">
    <location>
        <begin position="108"/>
        <end position="119"/>
    </location>
</feature>
<feature type="compositionally biased region" description="Polar residues" evidence="1">
    <location>
        <begin position="398"/>
        <end position="408"/>
    </location>
</feature>
<feature type="transmembrane region" description="Helical" evidence="2">
    <location>
        <begin position="83"/>
        <end position="104"/>
    </location>
</feature>
<feature type="region of interest" description="Disordered" evidence="1">
    <location>
        <begin position="48"/>
        <end position="70"/>
    </location>
</feature>
<proteinExistence type="predicted"/>
<evidence type="ECO:0000259" key="3">
    <source>
        <dbReference type="Pfam" id="PF25002"/>
    </source>
</evidence>
<dbReference type="InterPro" id="IPR056682">
    <property type="entry name" value="DUF7780"/>
</dbReference>
<dbReference type="PANTHER" id="PTHR34960">
    <property type="entry name" value="EMB|CAB68146.1-RELATED"/>
    <property type="match status" value="1"/>
</dbReference>
<sequence length="540" mass="59281">MGFSAKLKAKSSTASTSSSSASTSSDNWGTGLLLVFFPEDNHSINGKNKLFSSPSSSSSSSSSSKSGIRRSSSSNFILSKAQYTISICALFIFITLLLFTVSTFEPTTISRTRPTSPRRFLSQNPRPPNYINNPKSKSKSKPKPKPKINTADKSILSSSWFFNTFTEKSYNTSKTALSPTALQGMGILYRRGTKAMNDLVVAHLVEDVTEDDFRLFSRTLHRSGITARADVVFLFASSSFSSRFGSVIQEENDSFLKLIRHYKDSNITTTPKRKTGFDATHFTKTGEKEKKEFGEPIWGKRVRSNYSDSDGGGGEAESARLIYGSVVGFEASELDPENSLAGFLDHVPMSLRRWACYPMLLGRVRRNFKHVMLLDVKNSIVVGDPLGRVRNRSPLSVHLSTKPGSSSGKHSKTNSDKPHSRFQVNSAVIMGGTRGVRRLSSAMLTDIVRASMHKKKNSVIESTILSQLVASEFQSTNINLMTSTESTPDMSSLAGLNSAPSTSSSDYPVIQRGNSNYDFSSVIRKLTCLSEVDSSVYRDC</sequence>
<name>A0A2I4EAB8_JUGRE</name>
<organism evidence="4 5">
    <name type="scientific">Juglans regia</name>
    <name type="common">English walnut</name>
    <dbReference type="NCBI Taxonomy" id="51240"/>
    <lineage>
        <taxon>Eukaryota</taxon>
        <taxon>Viridiplantae</taxon>
        <taxon>Streptophyta</taxon>
        <taxon>Embryophyta</taxon>
        <taxon>Tracheophyta</taxon>
        <taxon>Spermatophyta</taxon>
        <taxon>Magnoliopsida</taxon>
        <taxon>eudicotyledons</taxon>
        <taxon>Gunneridae</taxon>
        <taxon>Pentapetalae</taxon>
        <taxon>rosids</taxon>
        <taxon>fabids</taxon>
        <taxon>Fagales</taxon>
        <taxon>Juglandaceae</taxon>
        <taxon>Juglans</taxon>
    </lineage>
</organism>
<dbReference type="Proteomes" id="UP000235220">
    <property type="component" value="Chromosome 4"/>
</dbReference>
<dbReference type="RefSeq" id="XP_018816344.1">
    <property type="nucleotide sequence ID" value="XM_018960799.2"/>
</dbReference>
<feature type="region of interest" description="Disordered" evidence="1">
    <location>
        <begin position="1"/>
        <end position="27"/>
    </location>
</feature>
<evidence type="ECO:0000313" key="4">
    <source>
        <dbReference type="Proteomes" id="UP000235220"/>
    </source>
</evidence>
<dbReference type="PANTHER" id="PTHR34960:SF1">
    <property type="entry name" value="EMB|CAB68146.1-RELATED"/>
    <property type="match status" value="1"/>
</dbReference>
<feature type="region of interest" description="Disordered" evidence="1">
    <location>
        <begin position="108"/>
        <end position="150"/>
    </location>
</feature>
<keyword evidence="2" id="KW-0472">Membrane</keyword>
<dbReference type="GeneID" id="108987790"/>
<protein>
    <submittedName>
        <fullName evidence="5">Uncharacterized protein LOC108987790</fullName>
    </submittedName>
</protein>
<dbReference type="Gramene" id="Jr04_18750_p1">
    <property type="protein sequence ID" value="cds.Jr04_18750_p1"/>
    <property type="gene ID" value="Jr04_18750"/>
</dbReference>
<dbReference type="OrthoDB" id="1921707at2759"/>
<accession>A0A2I4EAB8</accession>
<feature type="compositionally biased region" description="Low complexity" evidence="1">
    <location>
        <begin position="52"/>
        <end position="70"/>
    </location>
</feature>
<feature type="compositionally biased region" description="Basic residues" evidence="1">
    <location>
        <begin position="136"/>
        <end position="146"/>
    </location>
</feature>
<evidence type="ECO:0000313" key="5">
    <source>
        <dbReference type="RefSeq" id="XP_018816344.1"/>
    </source>
</evidence>
<gene>
    <name evidence="5" type="primary">LOC108987790</name>
</gene>
<dbReference type="AlphaFoldDB" id="A0A2I4EAB8"/>
<feature type="compositionally biased region" description="Low complexity" evidence="1">
    <location>
        <begin position="1"/>
        <end position="25"/>
    </location>
</feature>
<keyword evidence="2" id="KW-0812">Transmembrane</keyword>
<feature type="region of interest" description="Disordered" evidence="1">
    <location>
        <begin position="484"/>
        <end position="509"/>
    </location>
</feature>
<reference evidence="5" key="1">
    <citation type="submission" date="2025-08" db="UniProtKB">
        <authorList>
            <consortium name="RefSeq"/>
        </authorList>
    </citation>
    <scope>IDENTIFICATION</scope>
    <source>
        <tissue evidence="5">Leaves</tissue>
    </source>
</reference>
<feature type="region of interest" description="Disordered" evidence="1">
    <location>
        <begin position="392"/>
        <end position="422"/>
    </location>
</feature>
<dbReference type="KEGG" id="jre:108987790"/>
<keyword evidence="4" id="KW-1185">Reference proteome</keyword>
<feature type="domain" description="DUF7780" evidence="3">
    <location>
        <begin position="180"/>
        <end position="486"/>
    </location>
</feature>
<dbReference type="Pfam" id="PF25002">
    <property type="entry name" value="DUF7780"/>
    <property type="match status" value="1"/>
</dbReference>
<evidence type="ECO:0000256" key="2">
    <source>
        <dbReference type="SAM" id="Phobius"/>
    </source>
</evidence>
<dbReference type="FunCoup" id="A0A2I4EAB8">
    <property type="interactions" value="188"/>
</dbReference>
<keyword evidence="2" id="KW-1133">Transmembrane helix</keyword>
<evidence type="ECO:0000256" key="1">
    <source>
        <dbReference type="SAM" id="MobiDB-lite"/>
    </source>
</evidence>